<evidence type="ECO:0000256" key="1">
    <source>
        <dbReference type="SAM" id="Phobius"/>
    </source>
</evidence>
<dbReference type="RefSeq" id="WP_008164614.1">
    <property type="nucleotide sequence ID" value="NZ_AGUF01000055.1"/>
</dbReference>
<name>H0F9L0_9BURK</name>
<dbReference type="AlphaFoldDB" id="H0F9L0"/>
<keyword evidence="1" id="KW-1133">Transmembrane helix</keyword>
<accession>H0F9L0</accession>
<evidence type="ECO:0000313" key="3">
    <source>
        <dbReference type="Proteomes" id="UP000003113"/>
    </source>
</evidence>
<keyword evidence="1" id="KW-0812">Transmembrane</keyword>
<dbReference type="EMBL" id="AGUF01000055">
    <property type="protein sequence ID" value="EHK65275.1"/>
    <property type="molecule type" value="Genomic_DNA"/>
</dbReference>
<feature type="transmembrane region" description="Helical" evidence="1">
    <location>
        <begin position="48"/>
        <end position="67"/>
    </location>
</feature>
<sequence length="218" mass="23697">MKATTAVRYCVWGIALASVSFFATIGVVTVAFAPKGAALTPTNTASDIAAWIQAVGSIAAIIGAFLIGERQANRARYDAEDARAKDEKNKQDAQLAVIILLHRFGTRFEAASEPGMYSLRYEWERTLKNNVRAALTAFDAMPLHELNCSARVLAAARIRSAVQSIYDVTASNVEDIVAMSDPDSDAAFQAISDEIETQSLELEDAWTDIAILWKVLPK</sequence>
<proteinExistence type="predicted"/>
<keyword evidence="3" id="KW-1185">Reference proteome</keyword>
<evidence type="ECO:0000313" key="2">
    <source>
        <dbReference type="EMBL" id="EHK65275.1"/>
    </source>
</evidence>
<keyword evidence="1" id="KW-0472">Membrane</keyword>
<feature type="transmembrane region" description="Helical" evidence="1">
    <location>
        <begin position="9"/>
        <end position="33"/>
    </location>
</feature>
<reference evidence="2 3" key="1">
    <citation type="journal article" date="2012" name="J. Bacteriol.">
        <title>Genome sequence of the highly efficient arsenite-oxidizing bacterium Achromobacter arsenitoxydans SY8.</title>
        <authorList>
            <person name="Li X."/>
            <person name="Hu Y."/>
            <person name="Gong J."/>
            <person name="Lin Y."/>
            <person name="Johnstone L."/>
            <person name="Rensing C."/>
            <person name="Wang G."/>
        </authorList>
    </citation>
    <scope>NUCLEOTIDE SEQUENCE [LARGE SCALE GENOMIC DNA]</scope>
    <source>
        <strain evidence="2 3">SY8</strain>
    </source>
</reference>
<dbReference type="Proteomes" id="UP000003113">
    <property type="component" value="Unassembled WGS sequence"/>
</dbReference>
<protein>
    <submittedName>
        <fullName evidence="2">Uncharacterized protein</fullName>
    </submittedName>
</protein>
<organism evidence="2 3">
    <name type="scientific">Achromobacter arsenitoxydans SY8</name>
    <dbReference type="NCBI Taxonomy" id="477184"/>
    <lineage>
        <taxon>Bacteria</taxon>
        <taxon>Pseudomonadati</taxon>
        <taxon>Pseudomonadota</taxon>
        <taxon>Betaproteobacteria</taxon>
        <taxon>Burkholderiales</taxon>
        <taxon>Alcaligenaceae</taxon>
        <taxon>Achromobacter</taxon>
    </lineage>
</organism>
<dbReference type="OrthoDB" id="9135939at2"/>
<dbReference type="STRING" id="477184.KYC_17312"/>
<comment type="caution">
    <text evidence="2">The sequence shown here is derived from an EMBL/GenBank/DDBJ whole genome shotgun (WGS) entry which is preliminary data.</text>
</comment>
<gene>
    <name evidence="2" type="ORF">KYC_17312</name>
</gene>
<dbReference type="PATRIC" id="fig|477184.5.peg.3417"/>